<dbReference type="EMBL" id="LAZR01017133">
    <property type="protein sequence ID" value="KKM01669.1"/>
    <property type="molecule type" value="Genomic_DNA"/>
</dbReference>
<reference evidence="1" key="1">
    <citation type="journal article" date="2015" name="Nature">
        <title>Complex archaea that bridge the gap between prokaryotes and eukaryotes.</title>
        <authorList>
            <person name="Spang A."/>
            <person name="Saw J.H."/>
            <person name="Jorgensen S.L."/>
            <person name="Zaremba-Niedzwiedzka K."/>
            <person name="Martijn J."/>
            <person name="Lind A.E."/>
            <person name="van Eijk R."/>
            <person name="Schleper C."/>
            <person name="Guy L."/>
            <person name="Ettema T.J."/>
        </authorList>
    </citation>
    <scope>NUCLEOTIDE SEQUENCE</scope>
</reference>
<evidence type="ECO:0000313" key="1">
    <source>
        <dbReference type="EMBL" id="KKM01669.1"/>
    </source>
</evidence>
<comment type="caution">
    <text evidence="1">The sequence shown here is derived from an EMBL/GenBank/DDBJ whole genome shotgun (WGS) entry which is preliminary data.</text>
</comment>
<gene>
    <name evidence="1" type="ORF">LCGC14_1792130</name>
</gene>
<accession>A0A0F9GS98</accession>
<organism evidence="1">
    <name type="scientific">marine sediment metagenome</name>
    <dbReference type="NCBI Taxonomy" id="412755"/>
    <lineage>
        <taxon>unclassified sequences</taxon>
        <taxon>metagenomes</taxon>
        <taxon>ecological metagenomes</taxon>
    </lineage>
</organism>
<name>A0A0F9GS98_9ZZZZ</name>
<dbReference type="AlphaFoldDB" id="A0A0F9GS98"/>
<proteinExistence type="predicted"/>
<protein>
    <submittedName>
        <fullName evidence="1">Uncharacterized protein</fullName>
    </submittedName>
</protein>
<sequence>MKKKDEESTYFEKWCLYMTIKNFGLDEAGKLSDRFIHFARVEIDDKKEVELFIKILTKTGDFFYSNEILNNEKTNKIASFCNDLLDDQLVKVKFYKLIPEEQTKILNDAMKFQANHLFRIRDDLISMYEKEKVNKGKLNVIIRNLHHYRKYSIFPDSAMKSYSFLYILNDMCNNHHICNFLKEDDNYINVQIDGGFFFTFWWHNLINYHENMEILHSKLFIRGIAHGDESYLSINLADLFVRAYHRSSMRFQSCEVVDIKYDFKNLPLSVDTFFNKFWDYLGKNIFKKRVLLIGKSELFNLITYILHRKNRQINYEPFIINGNISYFFKRFSSGYPSNNVAIFGDILNDTDENNIKICRDKSIDIFSIKDFQEDFINFFDLIERISESYDTITKKKLKDVIYLKKEYLDNVQEV</sequence>